<comment type="caution">
    <text evidence="1">The sequence shown here is derived from an EMBL/GenBank/DDBJ whole genome shotgun (WGS) entry which is preliminary data.</text>
</comment>
<dbReference type="EMBL" id="LANQ01000001">
    <property type="protein sequence ID" value="KJV58295.1"/>
    <property type="molecule type" value="Genomic_DNA"/>
</dbReference>
<evidence type="ECO:0000313" key="1">
    <source>
        <dbReference type="EMBL" id="KJV58295.1"/>
    </source>
</evidence>
<proteinExistence type="predicted"/>
<accession>A0A0F3MRC8</accession>
<organism evidence="1 2">
    <name type="scientific">Rickettsia felis str. Pedreira</name>
    <dbReference type="NCBI Taxonomy" id="1359196"/>
    <lineage>
        <taxon>Bacteria</taxon>
        <taxon>Pseudomonadati</taxon>
        <taxon>Pseudomonadota</taxon>
        <taxon>Alphaproteobacteria</taxon>
        <taxon>Rickettsiales</taxon>
        <taxon>Rickettsiaceae</taxon>
        <taxon>Rickettsieae</taxon>
        <taxon>Rickettsia</taxon>
        <taxon>spotted fever group</taxon>
    </lineage>
</organism>
<dbReference type="AlphaFoldDB" id="A0A0F3MRC8"/>
<dbReference type="PATRIC" id="fig|1359196.3.peg.652"/>
<reference evidence="1 2" key="1">
    <citation type="submission" date="2015-01" db="EMBL/GenBank/DDBJ databases">
        <title>Genome Sequencing of Rickettsiales.</title>
        <authorList>
            <person name="Daugherty S.C."/>
            <person name="Su Q."/>
            <person name="Abolude K."/>
            <person name="Beier-Sexton M."/>
            <person name="Carlyon J.A."/>
            <person name="Carter R."/>
            <person name="Day N.P."/>
            <person name="Dumler S.J."/>
            <person name="Dyachenko V."/>
            <person name="Godinez A."/>
            <person name="Kurtti T.J."/>
            <person name="Lichay M."/>
            <person name="Mullins K.E."/>
            <person name="Ott S."/>
            <person name="Pappas-Brown V."/>
            <person name="Paris D.H."/>
            <person name="Patel P."/>
            <person name="Richards A.L."/>
            <person name="Sadzewicz L."/>
            <person name="Sears K."/>
            <person name="Seidman D."/>
            <person name="Sengamalay N."/>
            <person name="Stenos J."/>
            <person name="Tallon L.J."/>
            <person name="Vincent G."/>
            <person name="Fraser C.M."/>
            <person name="Munderloh U."/>
            <person name="Dunning-Hotopp J.C."/>
        </authorList>
    </citation>
    <scope>NUCLEOTIDE SEQUENCE [LARGE SCALE GENOMIC DNA]</scope>
    <source>
        <strain evidence="1 2">Pedreira</strain>
    </source>
</reference>
<gene>
    <name evidence="1" type="ORF">RFEPED_0674</name>
</gene>
<sequence length="50" mass="5763">MRKSEFFYYFSGLPRRFAPRNDGFDIYATMPCGNDINEPCNNTGLTIGQH</sequence>
<name>A0A0F3MRC8_RICFI</name>
<protein>
    <submittedName>
        <fullName evidence="1">Uncharacterized protein</fullName>
    </submittedName>
</protein>
<dbReference type="Proteomes" id="UP000033475">
    <property type="component" value="Unassembled WGS sequence"/>
</dbReference>
<evidence type="ECO:0000313" key="2">
    <source>
        <dbReference type="Proteomes" id="UP000033475"/>
    </source>
</evidence>